<reference evidence="2 3" key="1">
    <citation type="journal article" date="2015" name="Genome Announc.">
        <title>Draft Genome of the Euendolithic (true boring) Cyanobacterium Mastigocoleus testarum strain BC008.</title>
        <authorList>
            <person name="Guida B.S."/>
            <person name="Garcia-Pichel F."/>
        </authorList>
    </citation>
    <scope>NUCLEOTIDE SEQUENCE [LARGE SCALE GENOMIC DNA]</scope>
    <source>
        <strain evidence="2 3">BC008</strain>
    </source>
</reference>
<dbReference type="EMBL" id="LMTZ01000055">
    <property type="protein sequence ID" value="KST68563.1"/>
    <property type="molecule type" value="Genomic_DNA"/>
</dbReference>
<proteinExistence type="predicted"/>
<dbReference type="AlphaFoldDB" id="A0A0V7ZVD8"/>
<evidence type="ECO:0000256" key="1">
    <source>
        <dbReference type="SAM" id="Phobius"/>
    </source>
</evidence>
<name>A0A0V7ZVD8_9CYAN</name>
<organism evidence="2 3">
    <name type="scientific">Mastigocoleus testarum BC008</name>
    <dbReference type="NCBI Taxonomy" id="371196"/>
    <lineage>
        <taxon>Bacteria</taxon>
        <taxon>Bacillati</taxon>
        <taxon>Cyanobacteriota</taxon>
        <taxon>Cyanophyceae</taxon>
        <taxon>Nostocales</taxon>
        <taxon>Hapalosiphonaceae</taxon>
        <taxon>Mastigocoleus</taxon>
    </lineage>
</organism>
<keyword evidence="1" id="KW-0472">Membrane</keyword>
<feature type="transmembrane region" description="Helical" evidence="1">
    <location>
        <begin position="62"/>
        <end position="81"/>
    </location>
</feature>
<dbReference type="OrthoDB" id="560556at2"/>
<gene>
    <name evidence="2" type="ORF">BC008_33460</name>
</gene>
<evidence type="ECO:0000313" key="2">
    <source>
        <dbReference type="EMBL" id="KST68563.1"/>
    </source>
</evidence>
<dbReference type="Proteomes" id="UP000053372">
    <property type="component" value="Unassembled WGS sequence"/>
</dbReference>
<keyword evidence="3" id="KW-1185">Reference proteome</keyword>
<keyword evidence="1" id="KW-0812">Transmembrane</keyword>
<protein>
    <submittedName>
        <fullName evidence="2">Uncharacterized protein</fullName>
    </submittedName>
</protein>
<dbReference type="RefSeq" id="WP_027846476.1">
    <property type="nucleotide sequence ID" value="NZ_LMTZ01000055.1"/>
</dbReference>
<sequence length="107" mass="12154">MKHYSNEWVQEWCQENGWTDLFEERSNNYWAFPPGGVIPEPIPVQVLRAIKAKHGLTCEERFWSIFAVGATMTAALVAYVFRCPLPIVAAFAFNAVTVAQLEVEDAY</sequence>
<comment type="caution">
    <text evidence="2">The sequence shown here is derived from an EMBL/GenBank/DDBJ whole genome shotgun (WGS) entry which is preliminary data.</text>
</comment>
<accession>A0A0V7ZVD8</accession>
<keyword evidence="1" id="KW-1133">Transmembrane helix</keyword>
<evidence type="ECO:0000313" key="3">
    <source>
        <dbReference type="Proteomes" id="UP000053372"/>
    </source>
</evidence>